<organism evidence="1 2">
    <name type="scientific">Pleomassaria siparia CBS 279.74</name>
    <dbReference type="NCBI Taxonomy" id="1314801"/>
    <lineage>
        <taxon>Eukaryota</taxon>
        <taxon>Fungi</taxon>
        <taxon>Dikarya</taxon>
        <taxon>Ascomycota</taxon>
        <taxon>Pezizomycotina</taxon>
        <taxon>Dothideomycetes</taxon>
        <taxon>Pleosporomycetidae</taxon>
        <taxon>Pleosporales</taxon>
        <taxon>Pleomassariaceae</taxon>
        <taxon>Pleomassaria</taxon>
    </lineage>
</organism>
<evidence type="ECO:0000313" key="1">
    <source>
        <dbReference type="EMBL" id="KAF2702396.1"/>
    </source>
</evidence>
<evidence type="ECO:0000313" key="2">
    <source>
        <dbReference type="Proteomes" id="UP000799428"/>
    </source>
</evidence>
<protein>
    <submittedName>
        <fullName evidence="1">Uncharacterized protein</fullName>
    </submittedName>
</protein>
<dbReference type="OrthoDB" id="3753093at2759"/>
<reference evidence="1" key="1">
    <citation type="journal article" date="2020" name="Stud. Mycol.">
        <title>101 Dothideomycetes genomes: a test case for predicting lifestyles and emergence of pathogens.</title>
        <authorList>
            <person name="Haridas S."/>
            <person name="Albert R."/>
            <person name="Binder M."/>
            <person name="Bloem J."/>
            <person name="Labutti K."/>
            <person name="Salamov A."/>
            <person name="Andreopoulos B."/>
            <person name="Baker S."/>
            <person name="Barry K."/>
            <person name="Bills G."/>
            <person name="Bluhm B."/>
            <person name="Cannon C."/>
            <person name="Castanera R."/>
            <person name="Culley D."/>
            <person name="Daum C."/>
            <person name="Ezra D."/>
            <person name="Gonzalez J."/>
            <person name="Henrissat B."/>
            <person name="Kuo A."/>
            <person name="Liang C."/>
            <person name="Lipzen A."/>
            <person name="Lutzoni F."/>
            <person name="Magnuson J."/>
            <person name="Mondo S."/>
            <person name="Nolan M."/>
            <person name="Ohm R."/>
            <person name="Pangilinan J."/>
            <person name="Park H.-J."/>
            <person name="Ramirez L."/>
            <person name="Alfaro M."/>
            <person name="Sun H."/>
            <person name="Tritt A."/>
            <person name="Yoshinaga Y."/>
            <person name="Zwiers L.-H."/>
            <person name="Turgeon B."/>
            <person name="Goodwin S."/>
            <person name="Spatafora J."/>
            <person name="Crous P."/>
            <person name="Grigoriev I."/>
        </authorList>
    </citation>
    <scope>NUCLEOTIDE SEQUENCE</scope>
    <source>
        <strain evidence="1">CBS 279.74</strain>
    </source>
</reference>
<keyword evidence="2" id="KW-1185">Reference proteome</keyword>
<dbReference type="AlphaFoldDB" id="A0A6G1JP66"/>
<gene>
    <name evidence="1" type="ORF">K504DRAFT_419983</name>
</gene>
<feature type="non-terminal residue" evidence="1">
    <location>
        <position position="1"/>
    </location>
</feature>
<dbReference type="Proteomes" id="UP000799428">
    <property type="component" value="Unassembled WGS sequence"/>
</dbReference>
<sequence>ILRGNATESRDLGRSPKKSYLFFLTVYYSKISLSRARVKWLEECCTFVAFGALLTSLENPLKEIVFTPGRTHNRSRSLRIGSKGWVPLGRFRPSGVRLTTNLELVRTRGI</sequence>
<accession>A0A6G1JP66</accession>
<proteinExistence type="predicted"/>
<name>A0A6G1JP66_9PLEO</name>
<feature type="non-terminal residue" evidence="1">
    <location>
        <position position="110"/>
    </location>
</feature>
<dbReference type="EMBL" id="MU005851">
    <property type="protein sequence ID" value="KAF2702396.1"/>
    <property type="molecule type" value="Genomic_DNA"/>
</dbReference>